<comment type="caution">
    <text evidence="2">The sequence shown here is derived from an EMBL/GenBank/DDBJ whole genome shotgun (WGS) entry which is preliminary data.</text>
</comment>
<accession>A0A392SG00</accession>
<dbReference type="AlphaFoldDB" id="A0A392SG00"/>
<evidence type="ECO:0000313" key="3">
    <source>
        <dbReference type="Proteomes" id="UP000265520"/>
    </source>
</evidence>
<evidence type="ECO:0000256" key="1">
    <source>
        <dbReference type="SAM" id="MobiDB-lite"/>
    </source>
</evidence>
<dbReference type="EMBL" id="LXQA010371597">
    <property type="protein sequence ID" value="MCI47372.1"/>
    <property type="molecule type" value="Genomic_DNA"/>
</dbReference>
<evidence type="ECO:0000313" key="2">
    <source>
        <dbReference type="EMBL" id="MCI47372.1"/>
    </source>
</evidence>
<organism evidence="2 3">
    <name type="scientific">Trifolium medium</name>
    <dbReference type="NCBI Taxonomy" id="97028"/>
    <lineage>
        <taxon>Eukaryota</taxon>
        <taxon>Viridiplantae</taxon>
        <taxon>Streptophyta</taxon>
        <taxon>Embryophyta</taxon>
        <taxon>Tracheophyta</taxon>
        <taxon>Spermatophyta</taxon>
        <taxon>Magnoliopsida</taxon>
        <taxon>eudicotyledons</taxon>
        <taxon>Gunneridae</taxon>
        <taxon>Pentapetalae</taxon>
        <taxon>rosids</taxon>
        <taxon>fabids</taxon>
        <taxon>Fabales</taxon>
        <taxon>Fabaceae</taxon>
        <taxon>Papilionoideae</taxon>
        <taxon>50 kb inversion clade</taxon>
        <taxon>NPAAA clade</taxon>
        <taxon>Hologalegina</taxon>
        <taxon>IRL clade</taxon>
        <taxon>Trifolieae</taxon>
        <taxon>Trifolium</taxon>
    </lineage>
</organism>
<protein>
    <submittedName>
        <fullName evidence="2">Uncharacterized protein</fullName>
    </submittedName>
</protein>
<feature type="region of interest" description="Disordered" evidence="1">
    <location>
        <begin position="54"/>
        <end position="83"/>
    </location>
</feature>
<dbReference type="Proteomes" id="UP000265520">
    <property type="component" value="Unassembled WGS sequence"/>
</dbReference>
<proteinExistence type="predicted"/>
<sequence length="83" mass="8985">WNLCEKLSKIGSDAKIPKSQQKPTLTNQACVRRRNQNKQPALKHNSACGAATLAHSAATRRKTGNRTTYGAQRKVTPARGAAT</sequence>
<feature type="non-terminal residue" evidence="2">
    <location>
        <position position="1"/>
    </location>
</feature>
<name>A0A392SG00_9FABA</name>
<reference evidence="2 3" key="1">
    <citation type="journal article" date="2018" name="Front. Plant Sci.">
        <title>Red Clover (Trifolium pratense) and Zigzag Clover (T. medium) - A Picture of Genomic Similarities and Differences.</title>
        <authorList>
            <person name="Dluhosova J."/>
            <person name="Istvanek J."/>
            <person name="Nedelnik J."/>
            <person name="Repkova J."/>
        </authorList>
    </citation>
    <scope>NUCLEOTIDE SEQUENCE [LARGE SCALE GENOMIC DNA]</scope>
    <source>
        <strain evidence="3">cv. 10/8</strain>
        <tissue evidence="2">Leaf</tissue>
    </source>
</reference>
<keyword evidence="3" id="KW-1185">Reference proteome</keyword>